<sequence>MSNATTTPTAVTKPPVQTDTATLKVAGKELELPIVEGTEQEQGLDISKLRGTTGVVTLDPGYVNTGSTTSGITFLNGEEGVLRYRGYPIEQLAENCEFIEVAYLLIYGELPTDEQLEVYREKLSTHTMLHEDLRLFYDGFPRDAHPMAILSSVVGAMSTFYQDSLDPHDDWHVEVSMVRLLAKLPTIAAWAYKKSSGQPFVYPKNHLNYCENFLRMMFSVPTEDYEVDPDFVSALNLLLIVHADHEQNCSTSTVRMVGSSNANIFASISAGISALWGPLHGGANEACVNMLERIRDDGCNVKKYVDMAKDKEDGFRLMGFGHRVYKNFDPRATIIKAACHRILEKQKLEDPIFDIARQLEEAALKDEYFIERHLYPNVDFYSGVIYRAIGIPEKMFTVLFAIGRLPGWIAHWREMHADPHKRICRPRQIYTGPTVREFVPIDQRS</sequence>
<evidence type="ECO:0000256" key="3">
    <source>
        <dbReference type="ARBA" id="ARBA00022532"/>
    </source>
</evidence>
<dbReference type="Gene3D" id="2.20.28.60">
    <property type="match status" value="1"/>
</dbReference>
<proteinExistence type="inferred from homology"/>
<dbReference type="Proteomes" id="UP000319852">
    <property type="component" value="Chromosome"/>
</dbReference>
<dbReference type="InterPro" id="IPR010953">
    <property type="entry name" value="Citrate_synthase_typ-I"/>
</dbReference>
<dbReference type="InterPro" id="IPR002020">
    <property type="entry name" value="Citrate_synthase"/>
</dbReference>
<dbReference type="PANTHER" id="PTHR42871:SF1">
    <property type="entry name" value="CITRATE SYNTHASE"/>
    <property type="match status" value="1"/>
</dbReference>
<reference evidence="11 12" key="1">
    <citation type="submission" date="2019-02" db="EMBL/GenBank/DDBJ databases">
        <title>Deep-cultivation of Planctomycetes and their phenomic and genomic characterization uncovers novel biology.</title>
        <authorList>
            <person name="Wiegand S."/>
            <person name="Jogler M."/>
            <person name="Boedeker C."/>
            <person name="Pinto D."/>
            <person name="Vollmers J."/>
            <person name="Rivas-Marin E."/>
            <person name="Kohn T."/>
            <person name="Peeters S.H."/>
            <person name="Heuer A."/>
            <person name="Rast P."/>
            <person name="Oberbeckmann S."/>
            <person name="Bunk B."/>
            <person name="Jeske O."/>
            <person name="Meyerdierks A."/>
            <person name="Storesund J.E."/>
            <person name="Kallscheuer N."/>
            <person name="Luecker S."/>
            <person name="Lage O.M."/>
            <person name="Pohl T."/>
            <person name="Merkel B.J."/>
            <person name="Hornburger P."/>
            <person name="Mueller R.-W."/>
            <person name="Bruemmer F."/>
            <person name="Labrenz M."/>
            <person name="Spormann A.M."/>
            <person name="Op den Camp H."/>
            <person name="Overmann J."/>
            <person name="Amann R."/>
            <person name="Jetten M.S.M."/>
            <person name="Mascher T."/>
            <person name="Medema M.H."/>
            <person name="Devos D.P."/>
            <person name="Kaster A.-K."/>
            <person name="Ovreas L."/>
            <person name="Rohde M."/>
            <person name="Galperin M.Y."/>
            <person name="Jogler C."/>
        </authorList>
    </citation>
    <scope>NUCLEOTIDE SEQUENCE [LARGE SCALE GENOMIC DNA]</scope>
    <source>
        <strain evidence="11 12">HG15A2</strain>
    </source>
</reference>
<dbReference type="PIRSF" id="PIRSF001369">
    <property type="entry name" value="Citrate_synth"/>
    <property type="match status" value="1"/>
</dbReference>
<dbReference type="PRINTS" id="PR00143">
    <property type="entry name" value="CITRTSNTHASE"/>
</dbReference>
<dbReference type="GO" id="GO:0036440">
    <property type="term" value="F:citrate synthase activity"/>
    <property type="evidence" value="ECO:0007669"/>
    <property type="project" value="UniProtKB-EC"/>
</dbReference>
<dbReference type="PANTHER" id="PTHR42871">
    <property type="entry name" value="CITRATE SYNTHASE"/>
    <property type="match status" value="1"/>
</dbReference>
<dbReference type="CDD" id="cd06114">
    <property type="entry name" value="EcCS_like"/>
    <property type="match status" value="1"/>
</dbReference>
<comment type="catalytic activity">
    <reaction evidence="5 9">
        <text>oxaloacetate + acetyl-CoA + H2O = citrate + CoA + H(+)</text>
        <dbReference type="Rhea" id="RHEA:16845"/>
        <dbReference type="ChEBI" id="CHEBI:15377"/>
        <dbReference type="ChEBI" id="CHEBI:15378"/>
        <dbReference type="ChEBI" id="CHEBI:16452"/>
        <dbReference type="ChEBI" id="CHEBI:16947"/>
        <dbReference type="ChEBI" id="CHEBI:57287"/>
        <dbReference type="ChEBI" id="CHEBI:57288"/>
        <dbReference type="EC" id="2.3.3.16"/>
    </reaction>
</comment>
<evidence type="ECO:0000313" key="12">
    <source>
        <dbReference type="Proteomes" id="UP000319852"/>
    </source>
</evidence>
<organism evidence="11 12">
    <name type="scientific">Adhaeretor mobilis</name>
    <dbReference type="NCBI Taxonomy" id="1930276"/>
    <lineage>
        <taxon>Bacteria</taxon>
        <taxon>Pseudomonadati</taxon>
        <taxon>Planctomycetota</taxon>
        <taxon>Planctomycetia</taxon>
        <taxon>Pirellulales</taxon>
        <taxon>Lacipirellulaceae</taxon>
        <taxon>Adhaeretor</taxon>
    </lineage>
</organism>
<dbReference type="InterPro" id="IPR019810">
    <property type="entry name" value="Citrate_synthase_AS"/>
</dbReference>
<keyword evidence="11" id="KW-0012">Acyltransferase</keyword>
<protein>
    <recommendedName>
        <fullName evidence="6 7">Citrate synthase</fullName>
    </recommendedName>
</protein>
<dbReference type="GO" id="GO:0005737">
    <property type="term" value="C:cytoplasm"/>
    <property type="evidence" value="ECO:0007669"/>
    <property type="project" value="InterPro"/>
</dbReference>
<dbReference type="OrthoDB" id="9800864at2"/>
<dbReference type="RefSeq" id="WP_145057928.1">
    <property type="nucleotide sequence ID" value="NZ_CP036263.1"/>
</dbReference>
<gene>
    <name evidence="11" type="primary">gltA2</name>
    <name evidence="11" type="ORF">HG15A2_07610</name>
</gene>
<keyword evidence="12" id="KW-1185">Reference proteome</keyword>
<dbReference type="UniPathway" id="UPA00223">
    <property type="reaction ID" value="UER00717"/>
</dbReference>
<evidence type="ECO:0000256" key="10">
    <source>
        <dbReference type="RuleBase" id="RU003406"/>
    </source>
</evidence>
<dbReference type="NCBIfam" id="NF004126">
    <property type="entry name" value="PRK05614.1"/>
    <property type="match status" value="1"/>
</dbReference>
<evidence type="ECO:0000256" key="9">
    <source>
        <dbReference type="RuleBase" id="RU003370"/>
    </source>
</evidence>
<dbReference type="Gene3D" id="1.10.580.10">
    <property type="entry name" value="Citrate Synthase, domain 1"/>
    <property type="match status" value="1"/>
</dbReference>
<feature type="active site" evidence="8">
    <location>
        <position position="322"/>
    </location>
</feature>
<comment type="similarity">
    <text evidence="2 7 10">Belongs to the citrate synthase family.</text>
</comment>
<dbReference type="KEGG" id="amob:HG15A2_07610"/>
<dbReference type="SUPFAM" id="SSF48256">
    <property type="entry name" value="Citrate synthase"/>
    <property type="match status" value="1"/>
</dbReference>
<dbReference type="NCBIfam" id="TIGR01798">
    <property type="entry name" value="cit_synth_I"/>
    <property type="match status" value="1"/>
</dbReference>
<dbReference type="InterPro" id="IPR016143">
    <property type="entry name" value="Citrate_synth-like_sm_a-sub"/>
</dbReference>
<dbReference type="InterPro" id="IPR036969">
    <property type="entry name" value="Citrate_synthase_sf"/>
</dbReference>
<dbReference type="Pfam" id="PF00285">
    <property type="entry name" value="Citrate_synt"/>
    <property type="match status" value="1"/>
</dbReference>
<dbReference type="FunFam" id="1.10.230.10:FF:000002">
    <property type="entry name" value="Citrate synthase"/>
    <property type="match status" value="1"/>
</dbReference>
<dbReference type="GO" id="GO:0006099">
    <property type="term" value="P:tricarboxylic acid cycle"/>
    <property type="evidence" value="ECO:0007669"/>
    <property type="project" value="UniProtKB-UniRule"/>
</dbReference>
<evidence type="ECO:0000313" key="11">
    <source>
        <dbReference type="EMBL" id="QDS97499.1"/>
    </source>
</evidence>
<evidence type="ECO:0000256" key="6">
    <source>
        <dbReference type="NCBIfam" id="TIGR01798"/>
    </source>
</evidence>
<dbReference type="PROSITE" id="PS00480">
    <property type="entry name" value="CITRATE_SYNTHASE"/>
    <property type="match status" value="1"/>
</dbReference>
<evidence type="ECO:0000256" key="7">
    <source>
        <dbReference type="PIRNR" id="PIRNR001369"/>
    </source>
</evidence>
<keyword evidence="3 9" id="KW-0816">Tricarboxylic acid cycle</keyword>
<evidence type="ECO:0000256" key="2">
    <source>
        <dbReference type="ARBA" id="ARBA00010566"/>
    </source>
</evidence>
<comment type="pathway">
    <text evidence="1 9">Carbohydrate metabolism; tricarboxylic acid cycle; isocitrate from oxaloacetate: step 1/2.</text>
</comment>
<evidence type="ECO:0000256" key="1">
    <source>
        <dbReference type="ARBA" id="ARBA00004751"/>
    </source>
</evidence>
<name>A0A517MRJ6_9BACT</name>
<evidence type="ECO:0000256" key="5">
    <source>
        <dbReference type="ARBA" id="ARBA00049288"/>
    </source>
</evidence>
<dbReference type="InterPro" id="IPR024176">
    <property type="entry name" value="Citrate_synthase_bac-typ"/>
</dbReference>
<dbReference type="EMBL" id="CP036263">
    <property type="protein sequence ID" value="QDS97499.1"/>
    <property type="molecule type" value="Genomic_DNA"/>
</dbReference>
<accession>A0A517MRJ6</accession>
<evidence type="ECO:0000256" key="4">
    <source>
        <dbReference type="ARBA" id="ARBA00022679"/>
    </source>
</evidence>
<feature type="active site" evidence="8">
    <location>
        <position position="379"/>
    </location>
</feature>
<keyword evidence="4 7" id="KW-0808">Transferase</keyword>
<dbReference type="Gene3D" id="1.10.230.10">
    <property type="entry name" value="Cytochrome P450-Terp, domain 2"/>
    <property type="match status" value="1"/>
</dbReference>
<dbReference type="InterPro" id="IPR016142">
    <property type="entry name" value="Citrate_synth-like_lrg_a-sub"/>
</dbReference>
<dbReference type="AlphaFoldDB" id="A0A517MRJ6"/>
<evidence type="ECO:0000256" key="8">
    <source>
        <dbReference type="PIRSR" id="PIRSR001369-1"/>
    </source>
</evidence>